<evidence type="ECO:0000256" key="1">
    <source>
        <dbReference type="ARBA" id="ARBA00004167"/>
    </source>
</evidence>
<dbReference type="Gene3D" id="3.80.10.10">
    <property type="entry name" value="Ribonuclease Inhibitor"/>
    <property type="match status" value="2"/>
</dbReference>
<evidence type="ECO:0000313" key="8">
    <source>
        <dbReference type="Proteomes" id="UP000822688"/>
    </source>
</evidence>
<sequence>MAGTKGGTLKLERLNPIHRTCAVMCIIGMSCSIWSVTVVTSQLMAPASPTTNPVDLQVLHEMMYAMYYEYDWATQVPDPCVSSPQGIICEADPVTGVLFVTQMQFGFISPIANIIPCSANASIPASIANLTRLTSLAFYSCFTNQTTTLPPELFLLGPSLRLLSFTQNPALSGPLPAGIAHLTGLQRMVLSQNSLHGTIPSELTTLPSLAQLDLSHNQFSGAIPPTFGAMDSLINLDLRYNALDGEFPVSLAQEAHNLQRLALSHNNLSGALPDTFTGLQSLTFLDLSSNELTGALPPSLGTLTHLEDLFLNNNRFNSAIPESITELKSLVRLDLSSCAFDGLIPSSLNHLESLRFFSVSNNRLSGPIPSSLASLPVLFTLNLDGNELTGPVPFPASFVQKMGRNLQLKENAGLCYSPQLVIIKLLLPGLKQCPESVLVPVTTTAPPPTSKDSPSPGSSQLPNGAPPAHPSDSSPARIFVAASILCFLSMST</sequence>
<dbReference type="EMBL" id="CM026433">
    <property type="protein sequence ID" value="KAG0554288.1"/>
    <property type="molecule type" value="Genomic_DNA"/>
</dbReference>
<keyword evidence="4" id="KW-0677">Repeat</keyword>
<evidence type="ECO:0000256" key="4">
    <source>
        <dbReference type="ARBA" id="ARBA00022737"/>
    </source>
</evidence>
<dbReference type="InterPro" id="IPR001611">
    <property type="entry name" value="Leu-rich_rpt"/>
</dbReference>
<gene>
    <name evidence="7" type="ORF">KC19_12G079800</name>
</gene>
<keyword evidence="3" id="KW-0732">Signal</keyword>
<keyword evidence="2" id="KW-0433">Leucine-rich repeat</keyword>
<evidence type="ECO:0000256" key="6">
    <source>
        <dbReference type="SAM" id="MobiDB-lite"/>
    </source>
</evidence>
<dbReference type="InterPro" id="IPR032675">
    <property type="entry name" value="LRR_dom_sf"/>
</dbReference>
<feature type="compositionally biased region" description="Polar residues" evidence="6">
    <location>
        <begin position="450"/>
        <end position="462"/>
    </location>
</feature>
<dbReference type="InterPro" id="IPR003591">
    <property type="entry name" value="Leu-rich_rpt_typical-subtyp"/>
</dbReference>
<evidence type="ECO:0000256" key="2">
    <source>
        <dbReference type="ARBA" id="ARBA00022614"/>
    </source>
</evidence>
<reference evidence="7" key="1">
    <citation type="submission" date="2020-06" db="EMBL/GenBank/DDBJ databases">
        <title>WGS assembly of Ceratodon purpureus strain R40.</title>
        <authorList>
            <person name="Carey S.B."/>
            <person name="Jenkins J."/>
            <person name="Shu S."/>
            <person name="Lovell J.T."/>
            <person name="Sreedasyam A."/>
            <person name="Maumus F."/>
            <person name="Tiley G.P."/>
            <person name="Fernandez-Pozo N."/>
            <person name="Barry K."/>
            <person name="Chen C."/>
            <person name="Wang M."/>
            <person name="Lipzen A."/>
            <person name="Daum C."/>
            <person name="Saski C.A."/>
            <person name="Payton A.C."/>
            <person name="Mcbreen J.C."/>
            <person name="Conrad R.E."/>
            <person name="Kollar L.M."/>
            <person name="Olsson S."/>
            <person name="Huttunen S."/>
            <person name="Landis J.B."/>
            <person name="Wickett N.J."/>
            <person name="Johnson M.G."/>
            <person name="Rensing S.A."/>
            <person name="Grimwood J."/>
            <person name="Schmutz J."/>
            <person name="Mcdaniel S.F."/>
        </authorList>
    </citation>
    <scope>NUCLEOTIDE SEQUENCE</scope>
    <source>
        <strain evidence="7">R40</strain>
    </source>
</reference>
<accession>A0A8T0G8R8</accession>
<dbReference type="Proteomes" id="UP000822688">
    <property type="component" value="Chromosome 12"/>
</dbReference>
<dbReference type="GO" id="GO:0016020">
    <property type="term" value="C:membrane"/>
    <property type="evidence" value="ECO:0007669"/>
    <property type="project" value="UniProtKB-SubCell"/>
</dbReference>
<evidence type="ECO:0000256" key="3">
    <source>
        <dbReference type="ARBA" id="ARBA00022729"/>
    </source>
</evidence>
<dbReference type="SUPFAM" id="SSF52058">
    <property type="entry name" value="L domain-like"/>
    <property type="match status" value="1"/>
</dbReference>
<keyword evidence="5" id="KW-0472">Membrane</keyword>
<dbReference type="Pfam" id="PF13855">
    <property type="entry name" value="LRR_8"/>
    <property type="match status" value="2"/>
</dbReference>
<feature type="region of interest" description="Disordered" evidence="6">
    <location>
        <begin position="442"/>
        <end position="473"/>
    </location>
</feature>
<dbReference type="FunFam" id="3.80.10.10:FF:000095">
    <property type="entry name" value="LRR receptor-like serine/threonine-protein kinase GSO1"/>
    <property type="match status" value="1"/>
</dbReference>
<keyword evidence="8" id="KW-1185">Reference proteome</keyword>
<comment type="caution">
    <text evidence="7">The sequence shown here is derived from an EMBL/GenBank/DDBJ whole genome shotgun (WGS) entry which is preliminary data.</text>
</comment>
<dbReference type="PRINTS" id="PR00019">
    <property type="entry name" value="LEURICHRPT"/>
</dbReference>
<comment type="subcellular location">
    <subcellularLocation>
        <location evidence="1">Membrane</location>
        <topology evidence="1">Single-pass membrane protein</topology>
    </subcellularLocation>
</comment>
<protein>
    <submittedName>
        <fullName evidence="7">Uncharacterized protein</fullName>
    </submittedName>
</protein>
<dbReference type="PROSITE" id="PS51257">
    <property type="entry name" value="PROKAR_LIPOPROTEIN"/>
    <property type="match status" value="1"/>
</dbReference>
<proteinExistence type="predicted"/>
<name>A0A8T0G8R8_CERPU</name>
<dbReference type="SMART" id="SM00369">
    <property type="entry name" value="LRR_TYP"/>
    <property type="match status" value="5"/>
</dbReference>
<evidence type="ECO:0000313" key="7">
    <source>
        <dbReference type="EMBL" id="KAG0554288.1"/>
    </source>
</evidence>
<dbReference type="Pfam" id="PF00560">
    <property type="entry name" value="LRR_1"/>
    <property type="match status" value="1"/>
</dbReference>
<evidence type="ECO:0000256" key="5">
    <source>
        <dbReference type="ARBA" id="ARBA00023136"/>
    </source>
</evidence>
<organism evidence="7 8">
    <name type="scientific">Ceratodon purpureus</name>
    <name type="common">Fire moss</name>
    <name type="synonym">Dicranum purpureum</name>
    <dbReference type="NCBI Taxonomy" id="3225"/>
    <lineage>
        <taxon>Eukaryota</taxon>
        <taxon>Viridiplantae</taxon>
        <taxon>Streptophyta</taxon>
        <taxon>Embryophyta</taxon>
        <taxon>Bryophyta</taxon>
        <taxon>Bryophytina</taxon>
        <taxon>Bryopsida</taxon>
        <taxon>Dicranidae</taxon>
        <taxon>Pseudoditrichales</taxon>
        <taxon>Ditrichaceae</taxon>
        <taxon>Ceratodon</taxon>
    </lineage>
</organism>
<dbReference type="AlphaFoldDB" id="A0A8T0G8R8"/>
<dbReference type="PANTHER" id="PTHR47988">
    <property type="entry name" value="SOMATIC EMBRYOGENESIS RECEPTOR KINASE 1"/>
    <property type="match status" value="1"/>
</dbReference>